<keyword evidence="1" id="KW-0732">Signal</keyword>
<name>A0A4U0WUM0_9PEZI</name>
<evidence type="ECO:0000313" key="2">
    <source>
        <dbReference type="EMBL" id="TKA66263.1"/>
    </source>
</evidence>
<sequence length="139" mass="14333">MFVSGTLTTFLFALSASAFPFTSNHSLASVYARTSCTAGAIVCNGPTQFALCNPPQPLVFQPVAAGMVCSGDQMIQNSAGRLAGGSNTGSIPGIAYGTSAPSAALPPLDFDFHSVSSYYICSSDIHVSIHNGLIRLIIV</sequence>
<keyword evidence="3" id="KW-1185">Reference proteome</keyword>
<organism evidence="2 3">
    <name type="scientific">Friedmanniomyces simplex</name>
    <dbReference type="NCBI Taxonomy" id="329884"/>
    <lineage>
        <taxon>Eukaryota</taxon>
        <taxon>Fungi</taxon>
        <taxon>Dikarya</taxon>
        <taxon>Ascomycota</taxon>
        <taxon>Pezizomycotina</taxon>
        <taxon>Dothideomycetes</taxon>
        <taxon>Dothideomycetidae</taxon>
        <taxon>Mycosphaerellales</taxon>
        <taxon>Teratosphaeriaceae</taxon>
        <taxon>Friedmanniomyces</taxon>
    </lineage>
</organism>
<comment type="caution">
    <text evidence="2">The sequence shown here is derived from an EMBL/GenBank/DDBJ whole genome shotgun (WGS) entry which is preliminary data.</text>
</comment>
<dbReference type="Proteomes" id="UP000309340">
    <property type="component" value="Unassembled WGS sequence"/>
</dbReference>
<feature type="chain" id="PRO_5020727225" evidence="1">
    <location>
        <begin position="19"/>
        <end position="139"/>
    </location>
</feature>
<feature type="signal peptide" evidence="1">
    <location>
        <begin position="1"/>
        <end position="18"/>
    </location>
</feature>
<proteinExistence type="predicted"/>
<protein>
    <submittedName>
        <fullName evidence="2">Uncharacterized protein</fullName>
    </submittedName>
</protein>
<reference evidence="2 3" key="1">
    <citation type="submission" date="2017-03" db="EMBL/GenBank/DDBJ databases">
        <title>Genomes of endolithic fungi from Antarctica.</title>
        <authorList>
            <person name="Coleine C."/>
            <person name="Masonjones S."/>
            <person name="Stajich J.E."/>
        </authorList>
    </citation>
    <scope>NUCLEOTIDE SEQUENCE [LARGE SCALE GENOMIC DNA]</scope>
    <source>
        <strain evidence="2 3">CCFEE 5184</strain>
    </source>
</reference>
<gene>
    <name evidence="2" type="ORF">B0A55_08420</name>
</gene>
<evidence type="ECO:0000313" key="3">
    <source>
        <dbReference type="Proteomes" id="UP000309340"/>
    </source>
</evidence>
<accession>A0A4U0WUM0</accession>
<dbReference type="AlphaFoldDB" id="A0A4U0WUM0"/>
<dbReference type="EMBL" id="NAJQ01000660">
    <property type="protein sequence ID" value="TKA66263.1"/>
    <property type="molecule type" value="Genomic_DNA"/>
</dbReference>
<evidence type="ECO:0000256" key="1">
    <source>
        <dbReference type="SAM" id="SignalP"/>
    </source>
</evidence>